<name>A0ABN1TZM6_9ACTN</name>
<dbReference type="Gene3D" id="2.150.10.10">
    <property type="entry name" value="Serralysin-like metalloprotease, C-terminal"/>
    <property type="match status" value="4"/>
</dbReference>
<dbReference type="RefSeq" id="WP_343995756.1">
    <property type="nucleotide sequence ID" value="NZ_BAAALG010000011.1"/>
</dbReference>
<keyword evidence="5" id="KW-1185">Reference proteome</keyword>
<feature type="region of interest" description="Disordered" evidence="3">
    <location>
        <begin position="654"/>
        <end position="675"/>
    </location>
</feature>
<comment type="subcellular location">
    <subcellularLocation>
        <location evidence="1">Secreted</location>
    </subcellularLocation>
</comment>
<dbReference type="PROSITE" id="PS51257">
    <property type="entry name" value="PROKAR_LIPOPROTEIN"/>
    <property type="match status" value="1"/>
</dbReference>
<dbReference type="PROSITE" id="PS00330">
    <property type="entry name" value="HEMOLYSIN_CALCIUM"/>
    <property type="match status" value="3"/>
</dbReference>
<evidence type="ECO:0000256" key="2">
    <source>
        <dbReference type="ARBA" id="ARBA00022525"/>
    </source>
</evidence>
<evidence type="ECO:0000313" key="4">
    <source>
        <dbReference type="EMBL" id="GAA1108764.1"/>
    </source>
</evidence>
<evidence type="ECO:0000313" key="5">
    <source>
        <dbReference type="Proteomes" id="UP001501581"/>
    </source>
</evidence>
<dbReference type="PRINTS" id="PR00313">
    <property type="entry name" value="CABNDNGRPT"/>
</dbReference>
<dbReference type="InterPro" id="IPR050557">
    <property type="entry name" value="RTX_toxin/Mannuronan_C5-epim"/>
</dbReference>
<accession>A0ABN1TZM6</accession>
<sequence length="777" mass="77944">MRARTALTSLLLIVAGCVGFNLVTAVPANAYYYPQDGWHATSVFADGATRSTTVIDCQSLIIANMGGGGQVAMPSTGVVTGMGTEVNLDSGHPRVGESFHIRVWARSISTPCGFQGVVPVFTLPPGLTVDMSGHTVCLFDGVEENAATCPQPGSAKFQSASATTGQPNSWQILCGYASGCYNTNYWPTVGGHGVEIAIPVKSTGTVNGTIGGGAVINTEDVPRMVPLQAPLNVFAADAGTGTAPPPAPGNPTVQDPGYAYRVRYDNPSTKTSAAYELNPSLATAHGVLSRAEVFTNHVPGEVVFARDTTRAKVEALPTSAQALVNNTSQVQQMVSGTIDNSGSSFLSEFDWRASGAGSSPGMGVAPGTTYYWRYGFIAEPAGTTLATAKITWGSVQSFSTPATGLTCNGLTATVAIGLNELPTAGDDVIVGTPGNDSINGLGGNDTICGGGGADSINGGAGNDKLYGEGGADTLVGGDGNDTLRGGDGDDVLLPGLGADTAFGEAGKDTVSYTDITVPYASQTAPYTGVWVCSDNCGSGFTNVAGAAGLDQIGANNPTQGRIPWPERIIGTAFNDVIDPLESATVLVGGNGDDQLRGGPGADVFQPGKGHDVVTGGPGDTVSYADATSGVIAKLGAPISGSDVLSGVTRLVGGPGADKLTGTPGADRISGGGGNDVIAGQGGADALTGGAGNDLIRGDAGNDAVTGGSGGDRLYGGAGNDGLTGDSGNDRLYGDAGADRLSGGTGKDRLVGASGRDRCDGGSQRDVGVKCEVRRRIP</sequence>
<feature type="compositionally biased region" description="Basic and acidic residues" evidence="3">
    <location>
        <begin position="745"/>
        <end position="759"/>
    </location>
</feature>
<dbReference type="PANTHER" id="PTHR38340">
    <property type="entry name" value="S-LAYER PROTEIN"/>
    <property type="match status" value="1"/>
</dbReference>
<evidence type="ECO:0000256" key="1">
    <source>
        <dbReference type="ARBA" id="ARBA00004613"/>
    </source>
</evidence>
<dbReference type="InterPro" id="IPR001343">
    <property type="entry name" value="Hemolysn_Ca-bd"/>
</dbReference>
<evidence type="ECO:0008006" key="6">
    <source>
        <dbReference type="Google" id="ProtNLM"/>
    </source>
</evidence>
<reference evidence="4 5" key="1">
    <citation type="journal article" date="2019" name="Int. J. Syst. Evol. Microbiol.">
        <title>The Global Catalogue of Microorganisms (GCM) 10K type strain sequencing project: providing services to taxonomists for standard genome sequencing and annotation.</title>
        <authorList>
            <consortium name="The Broad Institute Genomics Platform"/>
            <consortium name="The Broad Institute Genome Sequencing Center for Infectious Disease"/>
            <person name="Wu L."/>
            <person name="Ma J."/>
        </authorList>
    </citation>
    <scope>NUCLEOTIDE SEQUENCE [LARGE SCALE GENOMIC DNA]</scope>
    <source>
        <strain evidence="4 5">JCM 13008</strain>
    </source>
</reference>
<dbReference type="EMBL" id="BAAALG010000011">
    <property type="protein sequence ID" value="GAA1108764.1"/>
    <property type="molecule type" value="Genomic_DNA"/>
</dbReference>
<organism evidence="4 5">
    <name type="scientific">Nocardioides dubius</name>
    <dbReference type="NCBI Taxonomy" id="317019"/>
    <lineage>
        <taxon>Bacteria</taxon>
        <taxon>Bacillati</taxon>
        <taxon>Actinomycetota</taxon>
        <taxon>Actinomycetes</taxon>
        <taxon>Propionibacteriales</taxon>
        <taxon>Nocardioidaceae</taxon>
        <taxon>Nocardioides</taxon>
    </lineage>
</organism>
<protein>
    <recommendedName>
        <fullName evidence="6">Calcium-binding protein</fullName>
    </recommendedName>
</protein>
<dbReference type="PANTHER" id="PTHR38340:SF1">
    <property type="entry name" value="S-LAYER PROTEIN"/>
    <property type="match status" value="1"/>
</dbReference>
<dbReference type="Pfam" id="PF00353">
    <property type="entry name" value="HemolysinCabind"/>
    <property type="match status" value="5"/>
</dbReference>
<keyword evidence="2" id="KW-0964">Secreted</keyword>
<proteinExistence type="predicted"/>
<dbReference type="Proteomes" id="UP001501581">
    <property type="component" value="Unassembled WGS sequence"/>
</dbReference>
<dbReference type="SUPFAM" id="SSF51120">
    <property type="entry name" value="beta-Roll"/>
    <property type="match status" value="3"/>
</dbReference>
<evidence type="ECO:0000256" key="3">
    <source>
        <dbReference type="SAM" id="MobiDB-lite"/>
    </source>
</evidence>
<comment type="caution">
    <text evidence="4">The sequence shown here is derived from an EMBL/GenBank/DDBJ whole genome shotgun (WGS) entry which is preliminary data.</text>
</comment>
<feature type="region of interest" description="Disordered" evidence="3">
    <location>
        <begin position="733"/>
        <end position="764"/>
    </location>
</feature>
<dbReference type="InterPro" id="IPR011049">
    <property type="entry name" value="Serralysin-like_metalloprot_C"/>
</dbReference>
<gene>
    <name evidence="4" type="ORF">GCM10009668_31310</name>
</gene>
<dbReference type="InterPro" id="IPR018511">
    <property type="entry name" value="Hemolysin-typ_Ca-bd_CS"/>
</dbReference>